<comment type="caution">
    <text evidence="2">The sequence shown here is derived from an EMBL/GenBank/DDBJ whole genome shotgun (WGS) entry which is preliminary data.</text>
</comment>
<dbReference type="RefSeq" id="WP_377093336.1">
    <property type="nucleotide sequence ID" value="NZ_JBHSJM010000001.1"/>
</dbReference>
<accession>A0ABW5E4J9</accession>
<evidence type="ECO:0000256" key="1">
    <source>
        <dbReference type="SAM" id="Phobius"/>
    </source>
</evidence>
<feature type="transmembrane region" description="Helical" evidence="1">
    <location>
        <begin position="12"/>
        <end position="34"/>
    </location>
</feature>
<dbReference type="EMBL" id="JBHUJC010000042">
    <property type="protein sequence ID" value="MFD2277421.1"/>
    <property type="molecule type" value="Genomic_DNA"/>
</dbReference>
<dbReference type="Proteomes" id="UP001597297">
    <property type="component" value="Unassembled WGS sequence"/>
</dbReference>
<keyword evidence="1" id="KW-1133">Transmembrane helix</keyword>
<reference evidence="3" key="1">
    <citation type="journal article" date="2019" name="Int. J. Syst. Evol. Microbiol.">
        <title>The Global Catalogue of Microorganisms (GCM) 10K type strain sequencing project: providing services to taxonomists for standard genome sequencing and annotation.</title>
        <authorList>
            <consortium name="The Broad Institute Genomics Platform"/>
            <consortium name="The Broad Institute Genome Sequencing Center for Infectious Disease"/>
            <person name="Wu L."/>
            <person name="Ma J."/>
        </authorList>
    </citation>
    <scope>NUCLEOTIDE SEQUENCE [LARGE SCALE GENOMIC DNA]</scope>
    <source>
        <strain evidence="3">JCM 16545</strain>
    </source>
</reference>
<keyword evidence="1" id="KW-0472">Membrane</keyword>
<keyword evidence="1" id="KW-0812">Transmembrane</keyword>
<sequence length="188" mass="20940">MAKKTPNSLLEKLSIVVAVLLLVAIAAFFVSYFYKSYEVTREPSYADNLPVKGEFASIEKIETHWKEDPTTRTIFPYVTITLASDSTSGSLRALFCKNKSLNDLDQTVVGDPHTLNFQQGKFDNGTNTTTIKCSQGLPDLANYLGYKDQDTYRWTIRIRESSDAQQGSTSFSALAHAPIEPKLVEEDA</sequence>
<name>A0ABW5E4J9_9BACT</name>
<protein>
    <submittedName>
        <fullName evidence="2">Uncharacterized protein</fullName>
    </submittedName>
</protein>
<organism evidence="2 3">
    <name type="scientific">Rubritalea spongiae</name>
    <dbReference type="NCBI Taxonomy" id="430797"/>
    <lineage>
        <taxon>Bacteria</taxon>
        <taxon>Pseudomonadati</taxon>
        <taxon>Verrucomicrobiota</taxon>
        <taxon>Verrucomicrobiia</taxon>
        <taxon>Verrucomicrobiales</taxon>
        <taxon>Rubritaleaceae</taxon>
        <taxon>Rubritalea</taxon>
    </lineage>
</organism>
<evidence type="ECO:0000313" key="2">
    <source>
        <dbReference type="EMBL" id="MFD2277421.1"/>
    </source>
</evidence>
<gene>
    <name evidence="2" type="ORF">ACFSQZ_13150</name>
</gene>
<evidence type="ECO:0000313" key="3">
    <source>
        <dbReference type="Proteomes" id="UP001597297"/>
    </source>
</evidence>
<keyword evidence="3" id="KW-1185">Reference proteome</keyword>
<proteinExistence type="predicted"/>